<evidence type="ECO:0000256" key="5">
    <source>
        <dbReference type="SAM" id="MobiDB-lite"/>
    </source>
</evidence>
<sequence length="346" mass="37892">MSRYERVAADESENSPIQHTHTTIPNSPPPSFRSYPSSRRTSRHDIRQSEEERDLDDAFDAPSDDDEADQDTRDRQRLVRNNDISSPTDSNDAAQSSDMERPEQPRRTVTALPTFVSASSSGRPAGSGHGNDGVFANLAAKPHVGEELEEKPPTYEQAAADATPPYWETTVLSPYHMTGDPNDVFVDGLLVGSMFSFIWNALISMSFQIIGFLLTYLLHTTHAAKHGSRAGLGITLLQYGFQMRYSASLAPADPGNGSPVDGVPDDPNSHDFNPSEVTSATSAALSAMTTTDWLSYTLMIVGWFILIRALSDFMRARRQEALVRSSPDRGLGTAVIAENERPESTV</sequence>
<evidence type="ECO:0000256" key="6">
    <source>
        <dbReference type="SAM" id="Phobius"/>
    </source>
</evidence>
<dbReference type="GO" id="GO:0005794">
    <property type="term" value="C:Golgi apparatus"/>
    <property type="evidence" value="ECO:0007669"/>
    <property type="project" value="TreeGrafter"/>
</dbReference>
<protein>
    <recommendedName>
        <fullName evidence="9">Metal homeostatis protein bsd2</fullName>
    </recommendedName>
</protein>
<keyword evidence="7" id="KW-1185">Reference proteome</keyword>
<comment type="subcellular location">
    <subcellularLocation>
        <location evidence="1">Membrane</location>
        <topology evidence="1">Multi-pass membrane protein</topology>
    </subcellularLocation>
</comment>
<organism evidence="8">
    <name type="scientific">Dissoconium aciculare CBS 342.82</name>
    <dbReference type="NCBI Taxonomy" id="1314786"/>
    <lineage>
        <taxon>Eukaryota</taxon>
        <taxon>Fungi</taxon>
        <taxon>Dikarya</taxon>
        <taxon>Ascomycota</taxon>
        <taxon>Pezizomycotina</taxon>
        <taxon>Dothideomycetes</taxon>
        <taxon>Dothideomycetidae</taxon>
        <taxon>Mycosphaerellales</taxon>
        <taxon>Dissoconiaceae</taxon>
        <taxon>Dissoconium</taxon>
    </lineage>
</organism>
<dbReference type="AlphaFoldDB" id="A0A6J3MD82"/>
<evidence type="ECO:0000313" key="8">
    <source>
        <dbReference type="RefSeq" id="XP_033461838.1"/>
    </source>
</evidence>
<evidence type="ECO:0000256" key="4">
    <source>
        <dbReference type="ARBA" id="ARBA00023136"/>
    </source>
</evidence>
<dbReference type="Proteomes" id="UP000504637">
    <property type="component" value="Unplaced"/>
</dbReference>
<dbReference type="OrthoDB" id="10003116at2759"/>
<dbReference type="PANTHER" id="PTHR13396:SF5">
    <property type="entry name" value="NEDD4 FAMILY INTERACTING PROTEIN"/>
    <property type="match status" value="1"/>
</dbReference>
<dbReference type="GO" id="GO:0031398">
    <property type="term" value="P:positive regulation of protein ubiquitination"/>
    <property type="evidence" value="ECO:0007669"/>
    <property type="project" value="TreeGrafter"/>
</dbReference>
<feature type="transmembrane region" description="Helical" evidence="6">
    <location>
        <begin position="293"/>
        <end position="310"/>
    </location>
</feature>
<dbReference type="PANTHER" id="PTHR13396">
    <property type="entry name" value="NEDD4 FAMILY INTERACTING PROTEIN 1/2"/>
    <property type="match status" value="1"/>
</dbReference>
<dbReference type="GO" id="GO:0030001">
    <property type="term" value="P:metal ion transport"/>
    <property type="evidence" value="ECO:0007669"/>
    <property type="project" value="InterPro"/>
</dbReference>
<gene>
    <name evidence="8" type="ORF">K489DRAFT_377318</name>
</gene>
<feature type="region of interest" description="Disordered" evidence="5">
    <location>
        <begin position="253"/>
        <end position="276"/>
    </location>
</feature>
<reference evidence="8" key="3">
    <citation type="submission" date="2025-08" db="UniProtKB">
        <authorList>
            <consortium name="RefSeq"/>
        </authorList>
    </citation>
    <scope>IDENTIFICATION</scope>
    <source>
        <strain evidence="8">CBS 342.82</strain>
    </source>
</reference>
<feature type="transmembrane region" description="Helical" evidence="6">
    <location>
        <begin position="197"/>
        <end position="218"/>
    </location>
</feature>
<dbReference type="GO" id="GO:0007034">
    <property type="term" value="P:vacuolar transport"/>
    <property type="evidence" value="ECO:0007669"/>
    <property type="project" value="InterPro"/>
</dbReference>
<keyword evidence="4 6" id="KW-0472">Membrane</keyword>
<evidence type="ECO:0008006" key="9">
    <source>
        <dbReference type="Google" id="ProtNLM"/>
    </source>
</evidence>
<reference evidence="8" key="2">
    <citation type="submission" date="2020-04" db="EMBL/GenBank/DDBJ databases">
        <authorList>
            <consortium name="NCBI Genome Project"/>
        </authorList>
    </citation>
    <scope>NUCLEOTIDE SEQUENCE</scope>
    <source>
        <strain evidence="8">CBS 342.82</strain>
    </source>
</reference>
<dbReference type="RefSeq" id="XP_033461838.1">
    <property type="nucleotide sequence ID" value="XM_033604127.1"/>
</dbReference>
<feature type="region of interest" description="Disordered" evidence="5">
    <location>
        <begin position="1"/>
        <end position="107"/>
    </location>
</feature>
<keyword evidence="2 6" id="KW-0812">Transmembrane</keyword>
<dbReference type="CDD" id="cd22212">
    <property type="entry name" value="NDFIP-like"/>
    <property type="match status" value="1"/>
</dbReference>
<evidence type="ECO:0000313" key="7">
    <source>
        <dbReference type="Proteomes" id="UP000504637"/>
    </source>
</evidence>
<dbReference type="InterPro" id="IPR019325">
    <property type="entry name" value="NEDD4/Bsd2"/>
</dbReference>
<evidence type="ECO:0000256" key="3">
    <source>
        <dbReference type="ARBA" id="ARBA00022989"/>
    </source>
</evidence>
<evidence type="ECO:0000256" key="2">
    <source>
        <dbReference type="ARBA" id="ARBA00022692"/>
    </source>
</evidence>
<feature type="compositionally biased region" description="Acidic residues" evidence="5">
    <location>
        <begin position="51"/>
        <end position="69"/>
    </location>
</feature>
<reference evidence="8" key="1">
    <citation type="submission" date="2020-01" db="EMBL/GenBank/DDBJ databases">
        <authorList>
            <consortium name="DOE Joint Genome Institute"/>
            <person name="Haridas S."/>
            <person name="Albert R."/>
            <person name="Binder M."/>
            <person name="Bloem J."/>
            <person name="Labutti K."/>
            <person name="Salamov A."/>
            <person name="Andreopoulos B."/>
            <person name="Baker S.E."/>
            <person name="Barry K."/>
            <person name="Bills G."/>
            <person name="Bluhm B.H."/>
            <person name="Cannon C."/>
            <person name="Castanera R."/>
            <person name="Culley D.E."/>
            <person name="Daum C."/>
            <person name="Ezra D."/>
            <person name="Gonzalez J.B."/>
            <person name="Henrissat B."/>
            <person name="Kuo A."/>
            <person name="Liang C."/>
            <person name="Lipzen A."/>
            <person name="Lutzoni F."/>
            <person name="Magnuson J."/>
            <person name="Mondo S."/>
            <person name="Nolan M."/>
            <person name="Ohm R."/>
            <person name="Pangilinan J."/>
            <person name="Park H.-J."/>
            <person name="Ramirez L."/>
            <person name="Alfaro M."/>
            <person name="Sun H."/>
            <person name="Tritt A."/>
            <person name="Yoshinaga Y."/>
            <person name="Zwiers L.-H."/>
            <person name="Turgeon B.G."/>
            <person name="Goodwin S.B."/>
            <person name="Spatafora J.W."/>
            <person name="Crous P.W."/>
            <person name="Grigoriev I.V."/>
        </authorList>
    </citation>
    <scope>NUCLEOTIDE SEQUENCE</scope>
    <source>
        <strain evidence="8">CBS 342.82</strain>
    </source>
</reference>
<feature type="compositionally biased region" description="Polar residues" evidence="5">
    <location>
        <begin position="14"/>
        <end position="25"/>
    </location>
</feature>
<evidence type="ECO:0000256" key="1">
    <source>
        <dbReference type="ARBA" id="ARBA00004141"/>
    </source>
</evidence>
<proteinExistence type="predicted"/>
<dbReference type="GO" id="GO:0006511">
    <property type="term" value="P:ubiquitin-dependent protein catabolic process"/>
    <property type="evidence" value="ECO:0007669"/>
    <property type="project" value="TreeGrafter"/>
</dbReference>
<accession>A0A6J3MD82</accession>
<dbReference type="GO" id="GO:0005783">
    <property type="term" value="C:endoplasmic reticulum"/>
    <property type="evidence" value="ECO:0007669"/>
    <property type="project" value="TreeGrafter"/>
</dbReference>
<feature type="compositionally biased region" description="Polar residues" evidence="5">
    <location>
        <begin position="82"/>
        <end position="97"/>
    </location>
</feature>
<dbReference type="GO" id="GO:0016020">
    <property type="term" value="C:membrane"/>
    <property type="evidence" value="ECO:0007669"/>
    <property type="project" value="UniProtKB-SubCell"/>
</dbReference>
<dbReference type="GeneID" id="54361927"/>
<name>A0A6J3MD82_9PEZI</name>
<dbReference type="GO" id="GO:0048471">
    <property type="term" value="C:perinuclear region of cytoplasm"/>
    <property type="evidence" value="ECO:0007669"/>
    <property type="project" value="TreeGrafter"/>
</dbReference>
<keyword evidence="3 6" id="KW-1133">Transmembrane helix</keyword>
<dbReference type="Pfam" id="PF10176">
    <property type="entry name" value="NEDD4_Bsd2"/>
    <property type="match status" value="1"/>
</dbReference>